<comment type="caution">
    <text evidence="1">The sequence shown here is derived from an EMBL/GenBank/DDBJ whole genome shotgun (WGS) entry which is preliminary data.</text>
</comment>
<proteinExistence type="predicted"/>
<protein>
    <submittedName>
        <fullName evidence="1">Uncharacterized protein</fullName>
    </submittedName>
</protein>
<evidence type="ECO:0000313" key="1">
    <source>
        <dbReference type="EMBL" id="MDP9826538.1"/>
    </source>
</evidence>
<evidence type="ECO:0000313" key="2">
    <source>
        <dbReference type="Proteomes" id="UP001235712"/>
    </source>
</evidence>
<gene>
    <name evidence="1" type="ORF">J2S57_002287</name>
</gene>
<keyword evidence="2" id="KW-1185">Reference proteome</keyword>
<organism evidence="1 2">
    <name type="scientific">Kineosporia succinea</name>
    <dbReference type="NCBI Taxonomy" id="84632"/>
    <lineage>
        <taxon>Bacteria</taxon>
        <taxon>Bacillati</taxon>
        <taxon>Actinomycetota</taxon>
        <taxon>Actinomycetes</taxon>
        <taxon>Kineosporiales</taxon>
        <taxon>Kineosporiaceae</taxon>
        <taxon>Kineosporia</taxon>
    </lineage>
</organism>
<dbReference type="EMBL" id="JAUSQZ010000001">
    <property type="protein sequence ID" value="MDP9826538.1"/>
    <property type="molecule type" value="Genomic_DNA"/>
</dbReference>
<reference evidence="1 2" key="1">
    <citation type="submission" date="2023-07" db="EMBL/GenBank/DDBJ databases">
        <title>Sequencing the genomes of 1000 actinobacteria strains.</title>
        <authorList>
            <person name="Klenk H.-P."/>
        </authorList>
    </citation>
    <scope>NUCLEOTIDE SEQUENCE [LARGE SCALE GENOMIC DNA]</scope>
    <source>
        <strain evidence="1 2">DSM 44388</strain>
    </source>
</reference>
<sequence length="62" mass="6883">MADTYVTCHAIGRAQYWLTAPSYVADTDRLTQLRAILDDLCHALNLPDTNERTTKPMDGSGN</sequence>
<accession>A0ABT9P1H9</accession>
<dbReference type="RefSeq" id="WP_307241432.1">
    <property type="nucleotide sequence ID" value="NZ_JAUSQZ010000001.1"/>
</dbReference>
<dbReference type="Proteomes" id="UP001235712">
    <property type="component" value="Unassembled WGS sequence"/>
</dbReference>
<name>A0ABT9P1H9_9ACTN</name>